<proteinExistence type="predicted"/>
<comment type="caution">
    <text evidence="1">The sequence shown here is derived from an EMBL/GenBank/DDBJ whole genome shotgun (WGS) entry which is preliminary data.</text>
</comment>
<keyword evidence="2" id="KW-1185">Reference proteome</keyword>
<accession>A0A939FMY3</accession>
<dbReference type="Proteomes" id="UP000664781">
    <property type="component" value="Unassembled WGS sequence"/>
</dbReference>
<protein>
    <submittedName>
        <fullName evidence="1">Uncharacterized protein</fullName>
    </submittedName>
</protein>
<reference evidence="1" key="1">
    <citation type="submission" date="2021-03" db="EMBL/GenBank/DDBJ databases">
        <title>Streptomyces strains.</title>
        <authorList>
            <person name="Lund M.B."/>
            <person name="Toerring T."/>
        </authorList>
    </citation>
    <scope>NUCLEOTIDE SEQUENCE</scope>
    <source>
        <strain evidence="1">JCM 4242</strain>
    </source>
</reference>
<dbReference type="AlphaFoldDB" id="A0A939FMY3"/>
<evidence type="ECO:0000313" key="2">
    <source>
        <dbReference type="Proteomes" id="UP000664781"/>
    </source>
</evidence>
<gene>
    <name evidence="1" type="ORF">J1792_17780</name>
</gene>
<dbReference type="RefSeq" id="WP_086572996.1">
    <property type="nucleotide sequence ID" value="NZ_JAFMOF010000002.1"/>
</dbReference>
<name>A0A939FMY3_9ACTN</name>
<sequence length="420" mass="46029">MRILMGAQNCGFGPASVLTAVSRLLPGHERIFVGDGVAAAFAHRNATAFDGIHQLTQPRRNGSPDLDRLLEDSDQVVSVMDADLVLRSVVARRPVVLVDCLFGFWQHHHSLARIRELCTTVPRTSLPAARRHLACLSPHERILAAHLLADHSVVQDFPGISRRMAEFADAGADCAMHLTGPLVDLDGLREAGEDVPAADGPGYDLLINTGGFKNFLLDFEANNDYLRLIDRWIPDLLADWPRFTRVLVCGGPYAGHRGGTHRTAGRRVDRQFLPQRELLRQVARTPHSLLAPGLSALNEATLLGRLPLALHEQHYAHTFTIRNLAGTLFGHLAGRFADVLPGHALPEDDYAGTKALVAVAGCIVRDDDLYARFRSTFNERIEQYLCLTPEQRRGAVAELRRALDGPPAPSVIASILTAAR</sequence>
<dbReference type="EMBL" id="JAFMOF010000002">
    <property type="protein sequence ID" value="MBO0654563.1"/>
    <property type="molecule type" value="Genomic_DNA"/>
</dbReference>
<evidence type="ECO:0000313" key="1">
    <source>
        <dbReference type="EMBL" id="MBO0654563.1"/>
    </source>
</evidence>
<organism evidence="1 2">
    <name type="scientific">Streptomyces triculaminicus</name>
    <dbReference type="NCBI Taxonomy" id="2816232"/>
    <lineage>
        <taxon>Bacteria</taxon>
        <taxon>Bacillati</taxon>
        <taxon>Actinomycetota</taxon>
        <taxon>Actinomycetes</taxon>
        <taxon>Kitasatosporales</taxon>
        <taxon>Streptomycetaceae</taxon>
        <taxon>Streptomyces</taxon>
    </lineage>
</organism>